<keyword evidence="7" id="KW-1185">Reference proteome</keyword>
<evidence type="ECO:0000256" key="4">
    <source>
        <dbReference type="PROSITE-ProRule" id="PRU00335"/>
    </source>
</evidence>
<protein>
    <submittedName>
        <fullName evidence="6">Pantoate--beta-alanine ligase protein</fullName>
        <ecNumber evidence="6">6.3.2.1</ecNumber>
    </submittedName>
</protein>
<dbReference type="FunCoup" id="U2DUJ0">
    <property type="interactions" value="62"/>
</dbReference>
<accession>U2DUJ0</accession>
<dbReference type="FunFam" id="1.10.10.60:FF:000141">
    <property type="entry name" value="TetR family transcriptional regulator"/>
    <property type="match status" value="1"/>
</dbReference>
<evidence type="ECO:0000256" key="1">
    <source>
        <dbReference type="ARBA" id="ARBA00023015"/>
    </source>
</evidence>
<dbReference type="PROSITE" id="PS01081">
    <property type="entry name" value="HTH_TETR_1"/>
    <property type="match status" value="1"/>
</dbReference>
<dbReference type="EMBL" id="AFNU02000006">
    <property type="protein sequence ID" value="ERJ12067.1"/>
    <property type="molecule type" value="Genomic_DNA"/>
</dbReference>
<dbReference type="InterPro" id="IPR023772">
    <property type="entry name" value="DNA-bd_HTH_TetR-type_CS"/>
</dbReference>
<dbReference type="Gene3D" id="1.10.357.10">
    <property type="entry name" value="Tetracycline Repressor, domain 2"/>
    <property type="match status" value="1"/>
</dbReference>
<dbReference type="OrthoDB" id="9785164at2"/>
<keyword evidence="6" id="KW-0436">Ligase</keyword>
<sequence length="207" mass="24224">MNDKNKTFEKKEQLIRAAILEFGNKGYDHASLNSILKEAGISKGTFYYHFKSKEELYIDLVFTLAEKKKQFFNDHLDVNILGKDLFTILEVMIELGLRFASEIPYVTKFSLKFIEDNNSEIYHKIIDKMGIESTTYMDQLIERAYEKGEIKHEFPIEFVKKIITHLFVNIIEIGEINTIEDYKHIAGYLINFIKSGLANEEHKKKIN</sequence>
<evidence type="ECO:0000313" key="7">
    <source>
        <dbReference type="Proteomes" id="UP000005707"/>
    </source>
</evidence>
<reference evidence="6 7" key="2">
    <citation type="journal article" date="2013" name="PLoS ONE">
        <title>INDIGO - INtegrated Data Warehouse of MIcrobial GenOmes with Examples from the Red Sea Extremophiles.</title>
        <authorList>
            <person name="Alam I."/>
            <person name="Antunes A."/>
            <person name="Kamau A.A."/>
            <person name="Ba Alawi W."/>
            <person name="Kalkatawi M."/>
            <person name="Stingl U."/>
            <person name="Bajic V.B."/>
        </authorList>
    </citation>
    <scope>NUCLEOTIDE SEQUENCE [LARGE SCALE GENOMIC DNA]</scope>
    <source>
        <strain evidence="6 7">SSD-17B</strain>
    </source>
</reference>
<dbReference type="GO" id="GO:0003677">
    <property type="term" value="F:DNA binding"/>
    <property type="evidence" value="ECO:0007669"/>
    <property type="project" value="UniProtKB-UniRule"/>
</dbReference>
<reference evidence="6 7" key="1">
    <citation type="journal article" date="2011" name="J. Bacteriol.">
        <title>Genome sequence of Haloplasma contractile, an unusual contractile bacterium from a deep-sea anoxic brine lake.</title>
        <authorList>
            <person name="Antunes A."/>
            <person name="Alam I."/>
            <person name="El Dorry H."/>
            <person name="Siam R."/>
            <person name="Robertson A."/>
            <person name="Bajic V.B."/>
            <person name="Stingl U."/>
        </authorList>
    </citation>
    <scope>NUCLEOTIDE SEQUENCE [LARGE SCALE GENOMIC DNA]</scope>
    <source>
        <strain evidence="6 7">SSD-17B</strain>
    </source>
</reference>
<dbReference type="STRING" id="1033810.HLPCO_001981"/>
<evidence type="ECO:0000256" key="3">
    <source>
        <dbReference type="ARBA" id="ARBA00023163"/>
    </source>
</evidence>
<dbReference type="Proteomes" id="UP000005707">
    <property type="component" value="Unassembled WGS sequence"/>
</dbReference>
<dbReference type="SUPFAM" id="SSF46689">
    <property type="entry name" value="Homeodomain-like"/>
    <property type="match status" value="1"/>
</dbReference>
<dbReference type="Pfam" id="PF00440">
    <property type="entry name" value="TetR_N"/>
    <property type="match status" value="1"/>
</dbReference>
<dbReference type="InParanoid" id="U2DUJ0"/>
<dbReference type="RefSeq" id="WP_008827327.1">
    <property type="nucleotide sequence ID" value="NZ_AFNU02000006.1"/>
</dbReference>
<dbReference type="AlphaFoldDB" id="U2DUJ0"/>
<dbReference type="EC" id="6.3.2.1" evidence="6"/>
<dbReference type="InterPro" id="IPR036271">
    <property type="entry name" value="Tet_transcr_reg_TetR-rel_C_sf"/>
</dbReference>
<dbReference type="PROSITE" id="PS50977">
    <property type="entry name" value="HTH_TETR_2"/>
    <property type="match status" value="1"/>
</dbReference>
<feature type="DNA-binding region" description="H-T-H motif" evidence="4">
    <location>
        <begin position="31"/>
        <end position="50"/>
    </location>
</feature>
<dbReference type="PRINTS" id="PR00455">
    <property type="entry name" value="HTHTETR"/>
</dbReference>
<dbReference type="InterPro" id="IPR001647">
    <property type="entry name" value="HTH_TetR"/>
</dbReference>
<evidence type="ECO:0000259" key="5">
    <source>
        <dbReference type="PROSITE" id="PS50977"/>
    </source>
</evidence>
<feature type="domain" description="HTH tetR-type" evidence="5">
    <location>
        <begin position="8"/>
        <end position="68"/>
    </location>
</feature>
<dbReference type="PANTHER" id="PTHR43479">
    <property type="entry name" value="ACREF/ENVCD OPERON REPRESSOR-RELATED"/>
    <property type="match status" value="1"/>
</dbReference>
<comment type="caution">
    <text evidence="6">The sequence shown here is derived from an EMBL/GenBank/DDBJ whole genome shotgun (WGS) entry which is preliminary data.</text>
</comment>
<dbReference type="InterPro" id="IPR009057">
    <property type="entry name" value="Homeodomain-like_sf"/>
</dbReference>
<dbReference type="GO" id="GO:0045892">
    <property type="term" value="P:negative regulation of DNA-templated transcription"/>
    <property type="evidence" value="ECO:0007669"/>
    <property type="project" value="UniProtKB-ARBA"/>
</dbReference>
<keyword evidence="2 4" id="KW-0238">DNA-binding</keyword>
<dbReference type="InterPro" id="IPR050624">
    <property type="entry name" value="HTH-type_Tx_Regulator"/>
</dbReference>
<dbReference type="eggNOG" id="COG1309">
    <property type="taxonomic scope" value="Bacteria"/>
</dbReference>
<keyword evidence="1" id="KW-0805">Transcription regulation</keyword>
<organism evidence="6 7">
    <name type="scientific">Haloplasma contractile SSD-17B</name>
    <dbReference type="NCBI Taxonomy" id="1033810"/>
    <lineage>
        <taxon>Bacteria</taxon>
        <taxon>Bacillati</taxon>
        <taxon>Mycoplasmatota</taxon>
        <taxon>Mollicutes</taxon>
        <taxon>Haloplasmatales</taxon>
        <taxon>Haloplasmataceae</taxon>
        <taxon>Haloplasma</taxon>
    </lineage>
</organism>
<dbReference type="GO" id="GO:0004592">
    <property type="term" value="F:pantoate-beta-alanine ligase activity"/>
    <property type="evidence" value="ECO:0007669"/>
    <property type="project" value="UniProtKB-EC"/>
</dbReference>
<dbReference type="SUPFAM" id="SSF48498">
    <property type="entry name" value="Tetracyclin repressor-like, C-terminal domain"/>
    <property type="match status" value="1"/>
</dbReference>
<gene>
    <name evidence="6" type="ORF">HLPCO_001981</name>
</gene>
<name>U2DUJ0_9MOLU</name>
<keyword evidence="3" id="KW-0804">Transcription</keyword>
<evidence type="ECO:0000313" key="6">
    <source>
        <dbReference type="EMBL" id="ERJ12067.1"/>
    </source>
</evidence>
<dbReference type="PANTHER" id="PTHR43479:SF11">
    <property type="entry name" value="ACREF_ENVCD OPERON REPRESSOR-RELATED"/>
    <property type="match status" value="1"/>
</dbReference>
<proteinExistence type="predicted"/>
<evidence type="ECO:0000256" key="2">
    <source>
        <dbReference type="ARBA" id="ARBA00023125"/>
    </source>
</evidence>